<proteinExistence type="predicted"/>
<dbReference type="HOGENOM" id="CLU_197489_1_0_9"/>
<dbReference type="PATRIC" id="fig|1461583.4.peg.928"/>
<gene>
    <name evidence="1" type="ORF">BN1050_00967</name>
</gene>
<organism evidence="1">
    <name type="scientific">Metalysinibacillus saudimassiliensis</name>
    <dbReference type="NCBI Taxonomy" id="1461583"/>
    <lineage>
        <taxon>Bacteria</taxon>
        <taxon>Bacillati</taxon>
        <taxon>Bacillota</taxon>
        <taxon>Bacilli</taxon>
        <taxon>Bacillales</taxon>
        <taxon>Caryophanaceae</taxon>
        <taxon>Metalysinibacillus</taxon>
    </lineage>
</organism>
<sequence>MRVNCFQCQHFKVTWDTRNPRACTAYGFKTKQLPSVVVKQSSGMDCMKFIQKQGDAKV</sequence>
<reference evidence="1" key="1">
    <citation type="submission" date="2014-07" db="EMBL/GenBank/DDBJ databases">
        <authorList>
            <person name="Urmite Genomes Urmite Genomes"/>
        </authorList>
    </citation>
    <scope>NUCLEOTIDE SEQUENCE</scope>
    <source>
        <strain evidence="1">13S34_air</strain>
    </source>
</reference>
<dbReference type="EMBL" id="LN483074">
    <property type="protein sequence ID" value="CEA01613.1"/>
    <property type="molecule type" value="Genomic_DNA"/>
</dbReference>
<dbReference type="AlphaFoldDB" id="A0A078M2K9"/>
<evidence type="ECO:0000313" key="1">
    <source>
        <dbReference type="EMBL" id="CEA01613.1"/>
    </source>
</evidence>
<evidence type="ECO:0008006" key="2">
    <source>
        <dbReference type="Google" id="ProtNLM"/>
    </source>
</evidence>
<name>A0A078M2K9_9BACL</name>
<protein>
    <recommendedName>
        <fullName evidence="2">Uracil-DNA glycosylase</fullName>
    </recommendedName>
</protein>
<accession>A0A078M2K9</accession>